<dbReference type="PANTHER" id="PTHR22801">
    <property type="entry name" value="LITHOSTATHINE"/>
    <property type="match status" value="1"/>
</dbReference>
<evidence type="ECO:0000256" key="1">
    <source>
        <dbReference type="SAM" id="SignalP"/>
    </source>
</evidence>
<dbReference type="AlphaFoldDB" id="A0A433TFI8"/>
<keyword evidence="4" id="KW-1185">Reference proteome</keyword>
<dbReference type="OrthoDB" id="6162106at2759"/>
<evidence type="ECO:0000313" key="3">
    <source>
        <dbReference type="EMBL" id="RUS80279.1"/>
    </source>
</evidence>
<name>A0A433TFI8_ELYCH</name>
<dbReference type="EMBL" id="RQTK01000401">
    <property type="protein sequence ID" value="RUS80279.1"/>
    <property type="molecule type" value="Genomic_DNA"/>
</dbReference>
<sequence>MRNFLAVVLAFAVTAATEPETIDSTCPFGLRSTVDTYYLQPYDGSCFYFVLHNKKQYSDANRHCIKHGGTLALPKTEALNRFIEDKLLNFYGKSSDVWIGLHDKRKEGMQMQSINLFDYTNSNF</sequence>
<feature type="signal peptide" evidence="1">
    <location>
        <begin position="1"/>
        <end position="19"/>
    </location>
</feature>
<dbReference type="PROSITE" id="PS50041">
    <property type="entry name" value="C_TYPE_LECTIN_2"/>
    <property type="match status" value="1"/>
</dbReference>
<feature type="domain" description="C-type lectin" evidence="2">
    <location>
        <begin position="42"/>
        <end position="108"/>
    </location>
</feature>
<dbReference type="Gene3D" id="3.10.100.10">
    <property type="entry name" value="Mannose-Binding Protein A, subunit A"/>
    <property type="match status" value="1"/>
</dbReference>
<feature type="chain" id="PRO_5019241393" description="C-type lectin domain-containing protein" evidence="1">
    <location>
        <begin position="20"/>
        <end position="124"/>
    </location>
</feature>
<dbReference type="Proteomes" id="UP000271974">
    <property type="component" value="Unassembled WGS sequence"/>
</dbReference>
<organism evidence="3 4">
    <name type="scientific">Elysia chlorotica</name>
    <name type="common">Eastern emerald elysia</name>
    <name type="synonym">Sea slug</name>
    <dbReference type="NCBI Taxonomy" id="188477"/>
    <lineage>
        <taxon>Eukaryota</taxon>
        <taxon>Metazoa</taxon>
        <taxon>Spiralia</taxon>
        <taxon>Lophotrochozoa</taxon>
        <taxon>Mollusca</taxon>
        <taxon>Gastropoda</taxon>
        <taxon>Heterobranchia</taxon>
        <taxon>Euthyneura</taxon>
        <taxon>Panpulmonata</taxon>
        <taxon>Sacoglossa</taxon>
        <taxon>Placobranchoidea</taxon>
        <taxon>Plakobranchidae</taxon>
        <taxon>Elysia</taxon>
    </lineage>
</organism>
<dbReference type="InterPro" id="IPR016186">
    <property type="entry name" value="C-type_lectin-like/link_sf"/>
</dbReference>
<evidence type="ECO:0000313" key="4">
    <source>
        <dbReference type="Proteomes" id="UP000271974"/>
    </source>
</evidence>
<evidence type="ECO:0000259" key="2">
    <source>
        <dbReference type="PROSITE" id="PS50041"/>
    </source>
</evidence>
<proteinExistence type="predicted"/>
<comment type="caution">
    <text evidence="3">The sequence shown here is derived from an EMBL/GenBank/DDBJ whole genome shotgun (WGS) entry which is preliminary data.</text>
</comment>
<dbReference type="SUPFAM" id="SSF56436">
    <property type="entry name" value="C-type lectin-like"/>
    <property type="match status" value="1"/>
</dbReference>
<dbReference type="InterPro" id="IPR016187">
    <property type="entry name" value="CTDL_fold"/>
</dbReference>
<accession>A0A433TFI8</accession>
<dbReference type="PANTHER" id="PTHR22801:SF63">
    <property type="entry name" value="C-TYPE LECTIN DOMAIN-CONTAINING PROTEIN"/>
    <property type="match status" value="1"/>
</dbReference>
<keyword evidence="1" id="KW-0732">Signal</keyword>
<dbReference type="InterPro" id="IPR050801">
    <property type="entry name" value="Ca-Dep_Lectins_ImmuneDev"/>
</dbReference>
<dbReference type="InterPro" id="IPR001304">
    <property type="entry name" value="C-type_lectin-like"/>
</dbReference>
<gene>
    <name evidence="3" type="ORF">EGW08_011963</name>
</gene>
<protein>
    <recommendedName>
        <fullName evidence="2">C-type lectin domain-containing protein</fullName>
    </recommendedName>
</protein>
<feature type="non-terminal residue" evidence="3">
    <location>
        <position position="124"/>
    </location>
</feature>
<reference evidence="3 4" key="1">
    <citation type="submission" date="2019-01" db="EMBL/GenBank/DDBJ databases">
        <title>A draft genome assembly of the solar-powered sea slug Elysia chlorotica.</title>
        <authorList>
            <person name="Cai H."/>
            <person name="Li Q."/>
            <person name="Fang X."/>
            <person name="Li J."/>
            <person name="Curtis N.E."/>
            <person name="Altenburger A."/>
            <person name="Shibata T."/>
            <person name="Feng M."/>
            <person name="Maeda T."/>
            <person name="Schwartz J.A."/>
            <person name="Shigenobu S."/>
            <person name="Lundholm N."/>
            <person name="Nishiyama T."/>
            <person name="Yang H."/>
            <person name="Hasebe M."/>
            <person name="Li S."/>
            <person name="Pierce S.K."/>
            <person name="Wang J."/>
        </authorList>
    </citation>
    <scope>NUCLEOTIDE SEQUENCE [LARGE SCALE GENOMIC DNA]</scope>
    <source>
        <strain evidence="3">EC2010</strain>
        <tissue evidence="3">Whole organism of an adult</tissue>
    </source>
</reference>
<dbReference type="Pfam" id="PF00059">
    <property type="entry name" value="Lectin_C"/>
    <property type="match status" value="1"/>
</dbReference>